<gene>
    <name evidence="9" type="ORF">Terrestrivirus1_75</name>
</gene>
<dbReference type="GO" id="GO:0070566">
    <property type="term" value="F:adenylyltransferase activity"/>
    <property type="evidence" value="ECO:0007669"/>
    <property type="project" value="UniProtKB-ARBA"/>
</dbReference>
<evidence type="ECO:0000259" key="8">
    <source>
        <dbReference type="Pfam" id="PF01467"/>
    </source>
</evidence>
<dbReference type="SUPFAM" id="SSF56112">
    <property type="entry name" value="Protein kinase-like (PK-like)"/>
    <property type="match status" value="1"/>
</dbReference>
<dbReference type="InterPro" id="IPR005248">
    <property type="entry name" value="NadD/NMNAT"/>
</dbReference>
<dbReference type="Gene3D" id="3.40.50.620">
    <property type="entry name" value="HUPs"/>
    <property type="match status" value="1"/>
</dbReference>
<evidence type="ECO:0000256" key="2">
    <source>
        <dbReference type="ARBA" id="ARBA00022642"/>
    </source>
</evidence>
<dbReference type="InterPro" id="IPR004821">
    <property type="entry name" value="Cyt_trans-like"/>
</dbReference>
<dbReference type="EMBL" id="MK071979">
    <property type="protein sequence ID" value="AYV75201.1"/>
    <property type="molecule type" value="Genomic_DNA"/>
</dbReference>
<keyword evidence="6" id="KW-0067">ATP-binding</keyword>
<keyword evidence="4" id="KW-0548">Nucleotidyltransferase</keyword>
<evidence type="ECO:0000313" key="9">
    <source>
        <dbReference type="EMBL" id="AYV75201.1"/>
    </source>
</evidence>
<sequence>MEMEESLFIYSGSFDPFHYGHFEIVKKIHELSDMNKIGKIKKFIIVPNDTNKYKKLRHNLKHRIEIIKTYFTDEQWNKVEVTNLHISEIQNLINENNTDTNNQNINGSVIGIIGYDQYERLVQNNKQPKYHNSINKWYVIPRFSENYYNNYKKYENYENYEILDKSLFECQNQQIYSSTNVRKYIYDNNRTDLNKLMNSVSINYIISNSLYKMKVITQFKLNVYHLENNEGKQFIAKIFNSENEKNNEVNGYVLGNKLNLFHPALLYLNNPLYEDNVLIMSYCGKSVDKLLNSDNSDNSNDSGNPYKIGYKIGQSLKSLHSLPLTPGPGTKSNVDHKLSKVKKSLNLNDETVDKIKQKINISMVRNDASPANFIYIPNIINNGHQVIYIDIGNVCIGITYYEYRQFISAIRYQIKNASIGLDLEKGFIDGYDVDPNFIVEEIDTFWNQYCH</sequence>
<reference evidence="9" key="1">
    <citation type="submission" date="2018-10" db="EMBL/GenBank/DDBJ databases">
        <title>Hidden diversity of soil giant viruses.</title>
        <authorList>
            <person name="Schulz F."/>
            <person name="Alteio L."/>
            <person name="Goudeau D."/>
            <person name="Ryan E.M."/>
            <person name="Malmstrom R.R."/>
            <person name="Blanchard J."/>
            <person name="Woyke T."/>
        </authorList>
    </citation>
    <scope>NUCLEOTIDE SEQUENCE</scope>
    <source>
        <strain evidence="9">TEV1</strain>
    </source>
</reference>
<keyword evidence="3" id="KW-0808">Transferase</keyword>
<dbReference type="InterPro" id="IPR011009">
    <property type="entry name" value="Kinase-like_dom_sf"/>
</dbReference>
<evidence type="ECO:0000256" key="5">
    <source>
        <dbReference type="ARBA" id="ARBA00022741"/>
    </source>
</evidence>
<keyword evidence="5" id="KW-0547">Nucleotide-binding</keyword>
<dbReference type="NCBIfam" id="TIGR00125">
    <property type="entry name" value="cyt_tran_rel"/>
    <property type="match status" value="1"/>
</dbReference>
<evidence type="ECO:0000256" key="1">
    <source>
        <dbReference type="ARBA" id="ARBA00004790"/>
    </source>
</evidence>
<comment type="pathway">
    <text evidence="1">Cofactor biosynthesis; NAD(+) biosynthesis.</text>
</comment>
<protein>
    <recommendedName>
        <fullName evidence="8">Cytidyltransferase-like domain-containing protein</fullName>
    </recommendedName>
</protein>
<dbReference type="SUPFAM" id="SSF52374">
    <property type="entry name" value="Nucleotidylyl transferase"/>
    <property type="match status" value="1"/>
</dbReference>
<organism evidence="9">
    <name type="scientific">Terrestrivirus sp</name>
    <dbReference type="NCBI Taxonomy" id="2487775"/>
    <lineage>
        <taxon>Viruses</taxon>
        <taxon>Varidnaviria</taxon>
        <taxon>Bamfordvirae</taxon>
        <taxon>Nucleocytoviricota</taxon>
        <taxon>Megaviricetes</taxon>
        <taxon>Imitervirales</taxon>
        <taxon>Mimiviridae</taxon>
        <taxon>Klosneuvirinae</taxon>
    </lineage>
</organism>
<dbReference type="GO" id="GO:0005524">
    <property type="term" value="F:ATP binding"/>
    <property type="evidence" value="ECO:0007669"/>
    <property type="project" value="UniProtKB-KW"/>
</dbReference>
<accession>A0A3G4ZMD6</accession>
<dbReference type="InterPro" id="IPR014729">
    <property type="entry name" value="Rossmann-like_a/b/a_fold"/>
</dbReference>
<name>A0A3G4ZMD6_9VIRU</name>
<feature type="domain" description="Cytidyltransferase-like" evidence="8">
    <location>
        <begin position="9"/>
        <end position="183"/>
    </location>
</feature>
<evidence type="ECO:0000256" key="4">
    <source>
        <dbReference type="ARBA" id="ARBA00022695"/>
    </source>
</evidence>
<dbReference type="Pfam" id="PF01467">
    <property type="entry name" value="CTP_transf_like"/>
    <property type="match status" value="1"/>
</dbReference>
<dbReference type="PANTHER" id="PTHR39321:SF3">
    <property type="entry name" value="PHOSPHOPANTETHEINE ADENYLYLTRANSFERASE"/>
    <property type="match status" value="1"/>
</dbReference>
<dbReference type="PANTHER" id="PTHR39321">
    <property type="entry name" value="NICOTINATE-NUCLEOTIDE ADENYLYLTRANSFERASE-RELATED"/>
    <property type="match status" value="1"/>
</dbReference>
<keyword evidence="2" id="KW-0662">Pyridine nucleotide biosynthesis</keyword>
<evidence type="ECO:0000256" key="3">
    <source>
        <dbReference type="ARBA" id="ARBA00022679"/>
    </source>
</evidence>
<dbReference type="GO" id="GO:0009435">
    <property type="term" value="P:NAD+ biosynthetic process"/>
    <property type="evidence" value="ECO:0007669"/>
    <property type="project" value="InterPro"/>
</dbReference>
<keyword evidence="7" id="KW-0520">NAD</keyword>
<evidence type="ECO:0000256" key="6">
    <source>
        <dbReference type="ARBA" id="ARBA00022840"/>
    </source>
</evidence>
<evidence type="ECO:0000256" key="7">
    <source>
        <dbReference type="ARBA" id="ARBA00023027"/>
    </source>
</evidence>
<proteinExistence type="predicted"/>